<comment type="pathway">
    <text evidence="5">Amine and polyamine biosynthesis; putrescine biosynthesis via L-ornithine pathway; putrescine from L-ornithine: step 1/1.</text>
</comment>
<dbReference type="GO" id="GO:0005737">
    <property type="term" value="C:cytoplasm"/>
    <property type="evidence" value="ECO:0007669"/>
    <property type="project" value="TreeGrafter"/>
</dbReference>
<proteinExistence type="inferred from homology"/>
<dbReference type="InterPro" id="IPR000183">
    <property type="entry name" value="Orn/DAP/Arg_de-COase"/>
</dbReference>
<name>A0A839SVI3_9PROT</name>
<gene>
    <name evidence="12" type="ORF">FHR98_002010</name>
</gene>
<feature type="domain" description="Orn/DAP/Arg decarboxylase 2 N-terminal" evidence="11">
    <location>
        <begin position="33"/>
        <end position="266"/>
    </location>
</feature>
<feature type="domain" description="Orn/DAP/Arg decarboxylase 2 C-terminal" evidence="10">
    <location>
        <begin position="269"/>
        <end position="356"/>
    </location>
</feature>
<evidence type="ECO:0000313" key="12">
    <source>
        <dbReference type="EMBL" id="MBB3065714.1"/>
    </source>
</evidence>
<evidence type="ECO:0000256" key="3">
    <source>
        <dbReference type="ARBA" id="ARBA00022898"/>
    </source>
</evidence>
<evidence type="ECO:0000259" key="10">
    <source>
        <dbReference type="Pfam" id="PF00278"/>
    </source>
</evidence>
<evidence type="ECO:0000256" key="4">
    <source>
        <dbReference type="ARBA" id="ARBA00023239"/>
    </source>
</evidence>
<dbReference type="PRINTS" id="PR01182">
    <property type="entry name" value="ORNDCRBXLASE"/>
</dbReference>
<keyword evidence="4 12" id="KW-0456">Lyase</keyword>
<dbReference type="InterPro" id="IPR022644">
    <property type="entry name" value="De-COase2_N"/>
</dbReference>
<dbReference type="RefSeq" id="WP_221205835.1">
    <property type="nucleotide sequence ID" value="NZ_JACHXA010000005.1"/>
</dbReference>
<organism evidence="12 13">
    <name type="scientific">Limibacillus halophilus</name>
    <dbReference type="NCBI Taxonomy" id="1579333"/>
    <lineage>
        <taxon>Bacteria</taxon>
        <taxon>Pseudomonadati</taxon>
        <taxon>Pseudomonadota</taxon>
        <taxon>Alphaproteobacteria</taxon>
        <taxon>Rhodospirillales</taxon>
        <taxon>Rhodovibrionaceae</taxon>
        <taxon>Limibacillus</taxon>
    </lineage>
</organism>
<dbReference type="InterPro" id="IPR009006">
    <property type="entry name" value="Ala_racemase/Decarboxylase_C"/>
</dbReference>
<dbReference type="EMBL" id="JACHXA010000005">
    <property type="protein sequence ID" value="MBB3065714.1"/>
    <property type="molecule type" value="Genomic_DNA"/>
</dbReference>
<evidence type="ECO:0000256" key="9">
    <source>
        <dbReference type="RuleBase" id="RU003737"/>
    </source>
</evidence>
<sequence length="398" mass="43649">MAKGDRVFTDIASVVRELKPSYPVYCVRPEVLVRNARRFIKLFPGDVLYAVKCNPHTRVLEALYEGGIRHFDTASLPEIAQICEAYEDAHSYFMHPVKTRAAIEMAYRVYGIRHYVVDHIDELQKLYEETEKGRNVIAVVRMTTPKAEGTLFHLAGKFGASEAESVALLKKAKKLGMEVGIAFHVGSQCMDPGAYTSSLEMVGRVIAEAGIVPQCVDVGGGFPARYANMEPPPLEQYIDAVREGLRRIKLPPTVEVFCEPGRALVATGVSLLVQVQLRKGDQLYINDGIYGSLQELTTSDMRPPARLVRLEGGTANEFQTYGMMGPTCDSVDVVPGAFHLPVDVKEGDWIEIDQIGAYSNAIATRFNGFYPETFVTVMDDPVAAQLSDGPGAPSVVAA</sequence>
<evidence type="ECO:0000256" key="1">
    <source>
        <dbReference type="ARBA" id="ARBA00001933"/>
    </source>
</evidence>
<keyword evidence="3 8" id="KW-0663">Pyridoxal phosphate</keyword>
<evidence type="ECO:0000259" key="11">
    <source>
        <dbReference type="Pfam" id="PF02784"/>
    </source>
</evidence>
<dbReference type="InterPro" id="IPR022653">
    <property type="entry name" value="De-COase2_pyr-phos_BS"/>
</dbReference>
<dbReference type="AlphaFoldDB" id="A0A839SVI3"/>
<feature type="modified residue" description="N6-(pyridoxal phosphate)lysine" evidence="8">
    <location>
        <position position="52"/>
    </location>
</feature>
<comment type="catalytic activity">
    <reaction evidence="7">
        <text>L-ornithine + H(+) = putrescine + CO2</text>
        <dbReference type="Rhea" id="RHEA:22964"/>
        <dbReference type="ChEBI" id="CHEBI:15378"/>
        <dbReference type="ChEBI" id="CHEBI:16526"/>
        <dbReference type="ChEBI" id="CHEBI:46911"/>
        <dbReference type="ChEBI" id="CHEBI:326268"/>
        <dbReference type="EC" id="4.1.1.17"/>
    </reaction>
</comment>
<dbReference type="Pfam" id="PF02784">
    <property type="entry name" value="Orn_Arg_deC_N"/>
    <property type="match status" value="1"/>
</dbReference>
<comment type="cofactor">
    <cofactor evidence="1 8">
        <name>pyridoxal 5'-phosphate</name>
        <dbReference type="ChEBI" id="CHEBI:597326"/>
    </cofactor>
</comment>
<dbReference type="InterPro" id="IPR022643">
    <property type="entry name" value="De-COase2_C"/>
</dbReference>
<dbReference type="PANTHER" id="PTHR11482:SF6">
    <property type="entry name" value="ORNITHINE DECARBOXYLASE 1-RELATED"/>
    <property type="match status" value="1"/>
</dbReference>
<dbReference type="EC" id="4.1.1.17" evidence="6"/>
<evidence type="ECO:0000256" key="7">
    <source>
        <dbReference type="ARBA" id="ARBA00049127"/>
    </source>
</evidence>
<evidence type="ECO:0000256" key="8">
    <source>
        <dbReference type="PIRSR" id="PIRSR600183-50"/>
    </source>
</evidence>
<accession>A0A839SVI3</accession>
<dbReference type="Gene3D" id="2.40.37.10">
    <property type="entry name" value="Lyase, Ornithine Decarboxylase, Chain A, domain 1"/>
    <property type="match status" value="1"/>
</dbReference>
<dbReference type="GO" id="GO:0004586">
    <property type="term" value="F:ornithine decarboxylase activity"/>
    <property type="evidence" value="ECO:0007669"/>
    <property type="project" value="UniProtKB-EC"/>
</dbReference>
<feature type="active site" description="Proton donor" evidence="8">
    <location>
        <position position="328"/>
    </location>
</feature>
<reference evidence="12 13" key="1">
    <citation type="submission" date="2020-08" db="EMBL/GenBank/DDBJ databases">
        <title>Genomic Encyclopedia of Type Strains, Phase III (KMG-III): the genomes of soil and plant-associated and newly described type strains.</title>
        <authorList>
            <person name="Whitman W."/>
        </authorList>
    </citation>
    <scope>NUCLEOTIDE SEQUENCE [LARGE SCALE GENOMIC DNA]</scope>
    <source>
        <strain evidence="12 13">CECT 8803</strain>
    </source>
</reference>
<dbReference type="Proteomes" id="UP000581135">
    <property type="component" value="Unassembled WGS sequence"/>
</dbReference>
<dbReference type="SUPFAM" id="SSF51419">
    <property type="entry name" value="PLP-binding barrel"/>
    <property type="match status" value="1"/>
</dbReference>
<protein>
    <recommendedName>
        <fullName evidence="6">ornithine decarboxylase</fullName>
        <ecNumber evidence="6">4.1.1.17</ecNumber>
    </recommendedName>
</protein>
<dbReference type="SUPFAM" id="SSF50621">
    <property type="entry name" value="Alanine racemase C-terminal domain-like"/>
    <property type="match status" value="1"/>
</dbReference>
<dbReference type="CDD" id="cd00622">
    <property type="entry name" value="PLPDE_III_ODC"/>
    <property type="match status" value="1"/>
</dbReference>
<evidence type="ECO:0000256" key="6">
    <source>
        <dbReference type="ARBA" id="ARBA00034138"/>
    </source>
</evidence>
<keyword evidence="13" id="KW-1185">Reference proteome</keyword>
<evidence type="ECO:0000256" key="5">
    <source>
        <dbReference type="ARBA" id="ARBA00034115"/>
    </source>
</evidence>
<dbReference type="Gene3D" id="3.20.20.10">
    <property type="entry name" value="Alanine racemase"/>
    <property type="match status" value="1"/>
</dbReference>
<comment type="similarity">
    <text evidence="2 9">Belongs to the Orn/Lys/Arg decarboxylase class-II family.</text>
</comment>
<evidence type="ECO:0000313" key="13">
    <source>
        <dbReference type="Proteomes" id="UP000581135"/>
    </source>
</evidence>
<dbReference type="PANTHER" id="PTHR11482">
    <property type="entry name" value="ARGININE/DIAMINOPIMELATE/ORNITHINE DECARBOXYLASE"/>
    <property type="match status" value="1"/>
</dbReference>
<comment type="caution">
    <text evidence="12">The sequence shown here is derived from an EMBL/GenBank/DDBJ whole genome shotgun (WGS) entry which is preliminary data.</text>
</comment>
<dbReference type="GO" id="GO:0033387">
    <property type="term" value="P:putrescine biosynthetic process from arginine, via ornithine"/>
    <property type="evidence" value="ECO:0007669"/>
    <property type="project" value="TreeGrafter"/>
</dbReference>
<dbReference type="InterPro" id="IPR002433">
    <property type="entry name" value="Orn_de-COase"/>
</dbReference>
<dbReference type="PROSITE" id="PS00878">
    <property type="entry name" value="ODR_DC_2_1"/>
    <property type="match status" value="1"/>
</dbReference>
<dbReference type="InterPro" id="IPR029066">
    <property type="entry name" value="PLP-binding_barrel"/>
</dbReference>
<dbReference type="PRINTS" id="PR01179">
    <property type="entry name" value="ODADCRBXLASE"/>
</dbReference>
<evidence type="ECO:0000256" key="2">
    <source>
        <dbReference type="ARBA" id="ARBA00008872"/>
    </source>
</evidence>
<dbReference type="Pfam" id="PF00278">
    <property type="entry name" value="Orn_DAP_Arg_deC"/>
    <property type="match status" value="1"/>
</dbReference>